<gene>
    <name evidence="2" type="ORF">WJX74_010392</name>
</gene>
<name>A0AAW1RF03_9CHLO</name>
<feature type="region of interest" description="Disordered" evidence="1">
    <location>
        <begin position="17"/>
        <end position="41"/>
    </location>
</feature>
<feature type="compositionally biased region" description="Basic and acidic residues" evidence="1">
    <location>
        <begin position="170"/>
        <end position="181"/>
    </location>
</feature>
<dbReference type="EMBL" id="JALJOS010000013">
    <property type="protein sequence ID" value="KAK9831812.1"/>
    <property type="molecule type" value="Genomic_DNA"/>
</dbReference>
<keyword evidence="3" id="KW-1185">Reference proteome</keyword>
<feature type="compositionally biased region" description="Polar residues" evidence="1">
    <location>
        <begin position="244"/>
        <end position="256"/>
    </location>
</feature>
<feature type="region of interest" description="Disordered" evidence="1">
    <location>
        <begin position="244"/>
        <end position="276"/>
    </location>
</feature>
<feature type="compositionally biased region" description="Low complexity" evidence="1">
    <location>
        <begin position="204"/>
        <end position="214"/>
    </location>
</feature>
<proteinExistence type="predicted"/>
<reference evidence="2 3" key="1">
    <citation type="journal article" date="2024" name="Nat. Commun.">
        <title>Phylogenomics reveals the evolutionary origins of lichenization in chlorophyte algae.</title>
        <authorList>
            <person name="Puginier C."/>
            <person name="Libourel C."/>
            <person name="Otte J."/>
            <person name="Skaloud P."/>
            <person name="Haon M."/>
            <person name="Grisel S."/>
            <person name="Petersen M."/>
            <person name="Berrin J.G."/>
            <person name="Delaux P.M."/>
            <person name="Dal Grande F."/>
            <person name="Keller J."/>
        </authorList>
    </citation>
    <scope>NUCLEOTIDE SEQUENCE [LARGE SCALE GENOMIC DNA]</scope>
    <source>
        <strain evidence="2 3">SAG 2145</strain>
    </source>
</reference>
<feature type="region of interest" description="Disordered" evidence="1">
    <location>
        <begin position="290"/>
        <end position="328"/>
    </location>
</feature>
<feature type="compositionally biased region" description="Basic residues" evidence="1">
    <location>
        <begin position="261"/>
        <end position="274"/>
    </location>
</feature>
<accession>A0AAW1RF03</accession>
<dbReference type="Proteomes" id="UP001438707">
    <property type="component" value="Unassembled WGS sequence"/>
</dbReference>
<evidence type="ECO:0000313" key="2">
    <source>
        <dbReference type="EMBL" id="KAK9831812.1"/>
    </source>
</evidence>
<feature type="region of interest" description="Disordered" evidence="1">
    <location>
        <begin position="141"/>
        <end position="218"/>
    </location>
</feature>
<dbReference type="AlphaFoldDB" id="A0AAW1RF03"/>
<feature type="compositionally biased region" description="Polar residues" evidence="1">
    <location>
        <begin position="21"/>
        <end position="41"/>
    </location>
</feature>
<feature type="compositionally biased region" description="Low complexity" evidence="1">
    <location>
        <begin position="302"/>
        <end position="319"/>
    </location>
</feature>
<evidence type="ECO:0000256" key="1">
    <source>
        <dbReference type="SAM" id="MobiDB-lite"/>
    </source>
</evidence>
<protein>
    <submittedName>
        <fullName evidence="2">Uncharacterized protein</fullName>
    </submittedName>
</protein>
<organism evidence="2 3">
    <name type="scientific">Apatococcus lobatus</name>
    <dbReference type="NCBI Taxonomy" id="904363"/>
    <lineage>
        <taxon>Eukaryota</taxon>
        <taxon>Viridiplantae</taxon>
        <taxon>Chlorophyta</taxon>
        <taxon>core chlorophytes</taxon>
        <taxon>Trebouxiophyceae</taxon>
        <taxon>Chlorellales</taxon>
        <taxon>Chlorellaceae</taxon>
        <taxon>Apatococcus</taxon>
    </lineage>
</organism>
<comment type="caution">
    <text evidence="2">The sequence shown here is derived from an EMBL/GenBank/DDBJ whole genome shotgun (WGS) entry which is preliminary data.</text>
</comment>
<sequence length="571" mass="61726">MPFLPLLARTGLINKRRGSKVHTSTSEVQAPFASSSGVGPAQQFSQTLQNHLVRSGDLVIPRGSPNYLKHQRGLRRRWSDSAQPLARATGTLSLKRKRSPSCARISDHHLTRPLKRMRILEGQPLPWAHGIWEARSLLRRQDSEQGSQSWRRRSSPVSPPPSCFQQSVHMHLDEPPSDSKPRSSHSHRRQASSQAKMPRSCFEQAASQSPSQAAGHTDAEGLHLYKKGRSPQRRTSPQIPISVFQQASQDSRTASMPKNKPQQHRSARRKHAHRAPMSCFHLDSVAFPDEAGRSRPKARPTPAAHAPSVAIPPASSAKSGQPVGNGQLKTHNSILSEAVAGPDIHIAAGKSSQPQPHPTRDASAMHNFIGPVRYSVACTAIAEPHDTINDCSASELSKFSFPKLLPVASQSHPALSAAAGSWWMPQAGSHSEEPAHSRVVVDTHSLDAAEASIKQSIDACFSERTASATPTISSSASDSTPAEAAHFDGDAYLFKDGWSTACNGHDLIGHFDGDAHLFRDAPGMSDASLASLVLDAAHSSSSFCFQALDAVDADTSCLWPSFFTRTSNHQA</sequence>
<evidence type="ECO:0000313" key="3">
    <source>
        <dbReference type="Proteomes" id="UP001438707"/>
    </source>
</evidence>